<protein>
    <submittedName>
        <fullName evidence="4">Extracellular solute-binding protein</fullName>
    </submittedName>
</protein>
<name>A0A9X3UIA2_9HYPH</name>
<dbReference type="GO" id="GO:0042597">
    <property type="term" value="C:periplasmic space"/>
    <property type="evidence" value="ECO:0007669"/>
    <property type="project" value="UniProtKB-SubCell"/>
</dbReference>
<evidence type="ECO:0000313" key="4">
    <source>
        <dbReference type="EMBL" id="MDA5399703.1"/>
    </source>
</evidence>
<dbReference type="PANTHER" id="PTHR43649">
    <property type="entry name" value="ARABINOSE-BINDING PROTEIN-RELATED"/>
    <property type="match status" value="1"/>
</dbReference>
<evidence type="ECO:0000256" key="2">
    <source>
        <dbReference type="ARBA" id="ARBA00008520"/>
    </source>
</evidence>
<dbReference type="PANTHER" id="PTHR43649:SF11">
    <property type="entry name" value="ABC TRANSPORTER SUBSTRATE-BINDING PROTEIN YESO-RELATED"/>
    <property type="match status" value="1"/>
</dbReference>
<evidence type="ECO:0000313" key="5">
    <source>
        <dbReference type="Proteomes" id="UP001151234"/>
    </source>
</evidence>
<sequence>MKRTITMSLGTSVAVLTIACGTGIGLGTGVQAQEIDGEMSFAWWGSQRRNEAVMGVVTAYEKAHPKVKVLPQPTDFFNHWDRVTVQAAAGRLPCVPMMQTRYQTRYENLGALMPLDPLIAAGKIDISAIPQDVVDGHRGADGKLYVLPVGLWFETFQYNWPQLEPTGVKEPANNWTYEDYIEWAAEARQKLDKDVYPLTQLGGEILQFQQFAQSRGEDLFDGDKPGFRAETLADWFKLWDRARDEGLTPNMAMSAEESGQAVQSFMAQGITLSRTDGDVTASDLQATLDAVDGGFVKQVKPPNGTNPLTSGSNSLSISANCDNVDAAAAFIDFWLNDKDAGVEMRSRAGLTPTMTLLEAQAVDPASPPILIDRIKMYTGFAETYGVNIDVWPDNTQHMVREFKSLYEQVGFGQMEPEEAANLFVEDVRRSLAGG</sequence>
<keyword evidence="3" id="KW-0574">Periplasm</keyword>
<accession>A0A9X3UIA2</accession>
<dbReference type="Proteomes" id="UP001151234">
    <property type="component" value="Unassembled WGS sequence"/>
</dbReference>
<dbReference type="SUPFAM" id="SSF53850">
    <property type="entry name" value="Periplasmic binding protein-like II"/>
    <property type="match status" value="1"/>
</dbReference>
<dbReference type="Gene3D" id="3.40.190.10">
    <property type="entry name" value="Periplasmic binding protein-like II"/>
    <property type="match status" value="2"/>
</dbReference>
<comment type="caution">
    <text evidence="4">The sequence shown here is derived from an EMBL/GenBank/DDBJ whole genome shotgun (WGS) entry which is preliminary data.</text>
</comment>
<organism evidence="4 5">
    <name type="scientific">Hoeflea prorocentri</name>
    <dbReference type="NCBI Taxonomy" id="1922333"/>
    <lineage>
        <taxon>Bacteria</taxon>
        <taxon>Pseudomonadati</taxon>
        <taxon>Pseudomonadota</taxon>
        <taxon>Alphaproteobacteria</taxon>
        <taxon>Hyphomicrobiales</taxon>
        <taxon>Rhizobiaceae</taxon>
        <taxon>Hoeflea</taxon>
    </lineage>
</organism>
<keyword evidence="5" id="KW-1185">Reference proteome</keyword>
<evidence type="ECO:0000256" key="1">
    <source>
        <dbReference type="ARBA" id="ARBA00004418"/>
    </source>
</evidence>
<comment type="similarity">
    <text evidence="2">Belongs to the bacterial solute-binding protein 1 family.</text>
</comment>
<dbReference type="Pfam" id="PF01547">
    <property type="entry name" value="SBP_bac_1"/>
    <property type="match status" value="1"/>
</dbReference>
<comment type="subcellular location">
    <subcellularLocation>
        <location evidence="1">Periplasm</location>
    </subcellularLocation>
</comment>
<dbReference type="AlphaFoldDB" id="A0A9X3UIA2"/>
<dbReference type="RefSeq" id="WP_267991124.1">
    <property type="nucleotide sequence ID" value="NZ_JAPJZI010000001.1"/>
</dbReference>
<dbReference type="EMBL" id="JAPJZI010000001">
    <property type="protein sequence ID" value="MDA5399703.1"/>
    <property type="molecule type" value="Genomic_DNA"/>
</dbReference>
<dbReference type="InterPro" id="IPR050490">
    <property type="entry name" value="Bact_solute-bd_prot1"/>
</dbReference>
<reference evidence="4" key="1">
    <citation type="submission" date="2022-11" db="EMBL/GenBank/DDBJ databases">
        <title>Draft genome sequence of Hoeflea poritis E7-10 and Hoeflea prorocentri PM5-8, separated from scleractinian coral Porites lutea and marine dinoflagellate.</title>
        <authorList>
            <person name="Zhang G."/>
            <person name="Wei Q."/>
            <person name="Cai L."/>
        </authorList>
    </citation>
    <scope>NUCLEOTIDE SEQUENCE</scope>
    <source>
        <strain evidence="4">PM5-8</strain>
    </source>
</reference>
<proteinExistence type="inferred from homology"/>
<dbReference type="PROSITE" id="PS51257">
    <property type="entry name" value="PROKAR_LIPOPROTEIN"/>
    <property type="match status" value="1"/>
</dbReference>
<dbReference type="InterPro" id="IPR006059">
    <property type="entry name" value="SBP"/>
</dbReference>
<evidence type="ECO:0000256" key="3">
    <source>
        <dbReference type="ARBA" id="ARBA00022764"/>
    </source>
</evidence>
<gene>
    <name evidence="4" type="ORF">OQ273_14065</name>
</gene>